<comment type="caution">
    <text evidence="1">The sequence shown here is derived from an EMBL/GenBank/DDBJ whole genome shotgun (WGS) entry which is preliminary data.</text>
</comment>
<sequence length="49" mass="5358">MSAEIDRRNNQKTDIRLSSNMKMKNVAVACALMAGMTFTASSAYAVKKC</sequence>
<organism evidence="1 2">
    <name type="scientific">Citrobacter freundii</name>
    <dbReference type="NCBI Taxonomy" id="546"/>
    <lineage>
        <taxon>Bacteria</taxon>
        <taxon>Pseudomonadati</taxon>
        <taxon>Pseudomonadota</taxon>
        <taxon>Gammaproteobacteria</taxon>
        <taxon>Enterobacterales</taxon>
        <taxon>Enterobacteriaceae</taxon>
        <taxon>Citrobacter</taxon>
        <taxon>Citrobacter freundii complex</taxon>
    </lineage>
</organism>
<dbReference type="AlphaFoldDB" id="A0A7G2IUD4"/>
<accession>A0A7G2IUD4</accession>
<name>A0A7G2IUD4_CITFR</name>
<evidence type="ECO:0000313" key="2">
    <source>
        <dbReference type="Proteomes" id="UP000019194"/>
    </source>
</evidence>
<evidence type="ECO:0000313" key="1">
    <source>
        <dbReference type="EMBL" id="CDL40767.1"/>
    </source>
</evidence>
<proteinExistence type="predicted"/>
<dbReference type="Proteomes" id="UP000019194">
    <property type="component" value="Unassembled WGS sequence"/>
</dbReference>
<dbReference type="EMBL" id="CBWP010000075">
    <property type="protein sequence ID" value="CDL40767.1"/>
    <property type="molecule type" value="Genomic_DNA"/>
</dbReference>
<reference evidence="1 2" key="1">
    <citation type="submission" date="2013-10" db="EMBL/GenBank/DDBJ databases">
        <title>Antibiotic resistance diversity of beta-lactamase producers in the General Hospital Vienna.</title>
        <authorList>
            <person name="Barisic I."/>
            <person name="Mitteregger D."/>
            <person name="Hirschl A.M."/>
            <person name="Noehammer C."/>
            <person name="Wiesinger-Mayr H."/>
        </authorList>
    </citation>
    <scope>NUCLEOTIDE SEQUENCE [LARGE SCALE GENOMIC DNA]</scope>
    <source>
        <strain evidence="1 2">ISC11</strain>
    </source>
</reference>
<protein>
    <submittedName>
        <fullName evidence="1">PapA</fullName>
    </submittedName>
</protein>